<dbReference type="RefSeq" id="WP_123217813.1">
    <property type="nucleotide sequence ID" value="NZ_RJTM01000143.1"/>
</dbReference>
<keyword evidence="3" id="KW-1185">Reference proteome</keyword>
<keyword evidence="1" id="KW-0472">Membrane</keyword>
<proteinExistence type="predicted"/>
<reference evidence="2 3" key="1">
    <citation type="submission" date="2018-10" db="EMBL/GenBank/DDBJ databases">
        <title>Sinomicrobium pectinilyticum sp. nov., a pectinase-producing bacterium isolated from alkaline and saline soil, and emended description of the genus Sinomicrobium.</title>
        <authorList>
            <person name="Cheng B."/>
            <person name="Li C."/>
            <person name="Lai Q."/>
            <person name="Du M."/>
            <person name="Shao Z."/>
            <person name="Xu P."/>
            <person name="Yang C."/>
        </authorList>
    </citation>
    <scope>NUCLEOTIDE SEQUENCE [LARGE SCALE GENOMIC DNA]</scope>
    <source>
        <strain evidence="2 3">5DNS001</strain>
    </source>
</reference>
<accession>A0A3N0DQT0</accession>
<dbReference type="Proteomes" id="UP000267469">
    <property type="component" value="Unassembled WGS sequence"/>
</dbReference>
<evidence type="ECO:0000313" key="3">
    <source>
        <dbReference type="Proteomes" id="UP000267469"/>
    </source>
</evidence>
<organism evidence="2 3">
    <name type="scientific">Sinomicrobium pectinilyticum</name>
    <dbReference type="NCBI Taxonomy" id="1084421"/>
    <lineage>
        <taxon>Bacteria</taxon>
        <taxon>Pseudomonadati</taxon>
        <taxon>Bacteroidota</taxon>
        <taxon>Flavobacteriia</taxon>
        <taxon>Flavobacteriales</taxon>
        <taxon>Flavobacteriaceae</taxon>
        <taxon>Sinomicrobium</taxon>
    </lineage>
</organism>
<comment type="caution">
    <text evidence="2">The sequence shown here is derived from an EMBL/GenBank/DDBJ whole genome shotgun (WGS) entry which is preliminary data.</text>
</comment>
<feature type="transmembrane region" description="Helical" evidence="1">
    <location>
        <begin position="87"/>
        <end position="105"/>
    </location>
</feature>
<protein>
    <submittedName>
        <fullName evidence="2">Uncharacterized protein</fullName>
    </submittedName>
</protein>
<dbReference type="EMBL" id="RJTM01000143">
    <property type="protein sequence ID" value="RNL77998.1"/>
    <property type="molecule type" value="Genomic_DNA"/>
</dbReference>
<keyword evidence="1" id="KW-0812">Transmembrane</keyword>
<feature type="transmembrane region" description="Helical" evidence="1">
    <location>
        <begin position="112"/>
        <end position="132"/>
    </location>
</feature>
<sequence>MKNKDELTPYFYTVIAVSALTIILMVATNAADRSLAWIFFGFLLYIPLLFVKNRVLIGIVIAAEYLFLLSVFWLFMMLLKYEPGGELVPLALFIVHSLIRLFIFLKVAGSRYALLLAIAIALLISIPVYWYGTTDYLKLM</sequence>
<dbReference type="OrthoDB" id="1443843at2"/>
<dbReference type="AlphaFoldDB" id="A0A3N0DQT0"/>
<keyword evidence="1" id="KW-1133">Transmembrane helix</keyword>
<evidence type="ECO:0000313" key="2">
    <source>
        <dbReference type="EMBL" id="RNL77998.1"/>
    </source>
</evidence>
<feature type="transmembrane region" description="Helical" evidence="1">
    <location>
        <begin position="34"/>
        <end position="51"/>
    </location>
</feature>
<evidence type="ECO:0000256" key="1">
    <source>
        <dbReference type="SAM" id="Phobius"/>
    </source>
</evidence>
<gene>
    <name evidence="2" type="ORF">ED312_20065</name>
</gene>
<feature type="transmembrane region" description="Helical" evidence="1">
    <location>
        <begin position="7"/>
        <end position="28"/>
    </location>
</feature>
<feature type="transmembrane region" description="Helical" evidence="1">
    <location>
        <begin position="56"/>
        <end position="75"/>
    </location>
</feature>
<name>A0A3N0DQT0_SINP1</name>